<feature type="domain" description="PAS" evidence="11">
    <location>
        <begin position="116"/>
        <end position="153"/>
    </location>
</feature>
<feature type="transmembrane region" description="Helical" evidence="9">
    <location>
        <begin position="50"/>
        <end position="76"/>
    </location>
</feature>
<dbReference type="InterPro" id="IPR050736">
    <property type="entry name" value="Sensor_HK_Regulatory"/>
</dbReference>
<dbReference type="PANTHER" id="PTHR43711:SF26">
    <property type="entry name" value="SENSOR HISTIDINE KINASE RCSC"/>
    <property type="match status" value="1"/>
</dbReference>
<evidence type="ECO:0000259" key="11">
    <source>
        <dbReference type="PROSITE" id="PS50112"/>
    </source>
</evidence>
<protein>
    <recommendedName>
        <fullName evidence="2">histidine kinase</fullName>
        <ecNumber evidence="2">2.7.13.3</ecNumber>
    </recommendedName>
</protein>
<dbReference type="RefSeq" id="WP_073248531.1">
    <property type="nucleotide sequence ID" value="NZ_FQVG01000021.1"/>
</dbReference>
<comment type="catalytic activity">
    <reaction evidence="1">
        <text>ATP + protein L-histidine = ADP + protein N-phospho-L-histidine.</text>
        <dbReference type="EC" id="2.7.13.3"/>
    </reaction>
</comment>
<keyword evidence="13" id="KW-1185">Reference proteome</keyword>
<dbReference type="Proteomes" id="UP000184423">
    <property type="component" value="Unassembled WGS sequence"/>
</dbReference>
<evidence type="ECO:0000256" key="3">
    <source>
        <dbReference type="ARBA" id="ARBA00022553"/>
    </source>
</evidence>
<accession>A0A1M4X3T9</accession>
<reference evidence="13" key="1">
    <citation type="submission" date="2016-11" db="EMBL/GenBank/DDBJ databases">
        <authorList>
            <person name="Varghese N."/>
            <person name="Submissions S."/>
        </authorList>
    </citation>
    <scope>NUCLEOTIDE SEQUENCE [LARGE SCALE GENOMIC DNA]</scope>
    <source>
        <strain evidence="13">DSM 10124</strain>
    </source>
</reference>
<evidence type="ECO:0000313" key="12">
    <source>
        <dbReference type="EMBL" id="SHE88109.1"/>
    </source>
</evidence>
<keyword evidence="6 12" id="KW-0418">Kinase</keyword>
<evidence type="ECO:0000256" key="6">
    <source>
        <dbReference type="ARBA" id="ARBA00022777"/>
    </source>
</evidence>
<dbReference type="PROSITE" id="PS50109">
    <property type="entry name" value="HIS_KIN"/>
    <property type="match status" value="1"/>
</dbReference>
<evidence type="ECO:0000256" key="8">
    <source>
        <dbReference type="ARBA" id="ARBA00023012"/>
    </source>
</evidence>
<evidence type="ECO:0000256" key="5">
    <source>
        <dbReference type="ARBA" id="ARBA00022741"/>
    </source>
</evidence>
<proteinExistence type="predicted"/>
<keyword evidence="4" id="KW-0808">Transferase</keyword>
<dbReference type="InterPro" id="IPR004358">
    <property type="entry name" value="Sig_transdc_His_kin-like_C"/>
</dbReference>
<evidence type="ECO:0000313" key="13">
    <source>
        <dbReference type="Proteomes" id="UP000184423"/>
    </source>
</evidence>
<feature type="transmembrane region" description="Helical" evidence="9">
    <location>
        <begin position="21"/>
        <end position="38"/>
    </location>
</feature>
<dbReference type="PANTHER" id="PTHR43711">
    <property type="entry name" value="TWO-COMPONENT HISTIDINE KINASE"/>
    <property type="match status" value="1"/>
</dbReference>
<keyword evidence="9" id="KW-1133">Transmembrane helix</keyword>
<dbReference type="AlphaFoldDB" id="A0A1M4X3T9"/>
<dbReference type="InterPro" id="IPR003661">
    <property type="entry name" value="HisK_dim/P_dom"/>
</dbReference>
<dbReference type="SMART" id="SM00388">
    <property type="entry name" value="HisKA"/>
    <property type="match status" value="1"/>
</dbReference>
<dbReference type="InterPro" id="IPR000014">
    <property type="entry name" value="PAS"/>
</dbReference>
<evidence type="ECO:0000256" key="4">
    <source>
        <dbReference type="ARBA" id="ARBA00022679"/>
    </source>
</evidence>
<dbReference type="PRINTS" id="PR00344">
    <property type="entry name" value="BCTRLSENSOR"/>
</dbReference>
<gene>
    <name evidence="12" type="ORF">SAMN02746091_01304</name>
</gene>
<dbReference type="PROSITE" id="PS50112">
    <property type="entry name" value="PAS"/>
    <property type="match status" value="1"/>
</dbReference>
<dbReference type="InterPro" id="IPR003594">
    <property type="entry name" value="HATPase_dom"/>
</dbReference>
<keyword evidence="9" id="KW-0472">Membrane</keyword>
<evidence type="ECO:0000256" key="2">
    <source>
        <dbReference type="ARBA" id="ARBA00012438"/>
    </source>
</evidence>
<dbReference type="Pfam" id="PF00512">
    <property type="entry name" value="HisKA"/>
    <property type="match status" value="1"/>
</dbReference>
<feature type="transmembrane region" description="Helical" evidence="9">
    <location>
        <begin position="83"/>
        <end position="101"/>
    </location>
</feature>
<feature type="domain" description="Histidine kinase" evidence="10">
    <location>
        <begin position="251"/>
        <end position="465"/>
    </location>
</feature>
<dbReference type="SUPFAM" id="SSF47384">
    <property type="entry name" value="Homodimeric domain of signal transducing histidine kinase"/>
    <property type="match status" value="1"/>
</dbReference>
<keyword evidence="5" id="KW-0547">Nucleotide-binding</keyword>
<dbReference type="Pfam" id="PF02518">
    <property type="entry name" value="HATPase_c"/>
    <property type="match status" value="1"/>
</dbReference>
<organism evidence="12 13">
    <name type="scientific">Caloramator proteoclasticus DSM 10124</name>
    <dbReference type="NCBI Taxonomy" id="1121262"/>
    <lineage>
        <taxon>Bacteria</taxon>
        <taxon>Bacillati</taxon>
        <taxon>Bacillota</taxon>
        <taxon>Clostridia</taxon>
        <taxon>Eubacteriales</taxon>
        <taxon>Clostridiaceae</taxon>
        <taxon>Caloramator</taxon>
    </lineage>
</organism>
<dbReference type="InterPro" id="IPR005467">
    <property type="entry name" value="His_kinase_dom"/>
</dbReference>
<evidence type="ECO:0000256" key="7">
    <source>
        <dbReference type="ARBA" id="ARBA00022840"/>
    </source>
</evidence>
<dbReference type="EC" id="2.7.13.3" evidence="2"/>
<name>A0A1M4X3T9_9CLOT</name>
<keyword evidence="9" id="KW-0812">Transmembrane</keyword>
<dbReference type="GO" id="GO:0000155">
    <property type="term" value="F:phosphorelay sensor kinase activity"/>
    <property type="evidence" value="ECO:0007669"/>
    <property type="project" value="InterPro"/>
</dbReference>
<dbReference type="SUPFAM" id="SSF55874">
    <property type="entry name" value="ATPase domain of HSP90 chaperone/DNA topoisomerase II/histidine kinase"/>
    <property type="match status" value="1"/>
</dbReference>
<evidence type="ECO:0000259" key="10">
    <source>
        <dbReference type="PROSITE" id="PS50109"/>
    </source>
</evidence>
<keyword evidence="3" id="KW-0597">Phosphoprotein</keyword>
<dbReference type="FunFam" id="3.30.565.10:FF:000037">
    <property type="entry name" value="Hybrid sensor histidine kinase/response regulator"/>
    <property type="match status" value="1"/>
</dbReference>
<evidence type="ECO:0000256" key="9">
    <source>
        <dbReference type="SAM" id="Phobius"/>
    </source>
</evidence>
<dbReference type="InterPro" id="IPR036097">
    <property type="entry name" value="HisK_dim/P_sf"/>
</dbReference>
<dbReference type="Gene3D" id="3.30.565.10">
    <property type="entry name" value="Histidine kinase-like ATPase, C-terminal domain"/>
    <property type="match status" value="1"/>
</dbReference>
<dbReference type="InterPro" id="IPR036890">
    <property type="entry name" value="HATPase_C_sf"/>
</dbReference>
<evidence type="ECO:0000256" key="1">
    <source>
        <dbReference type="ARBA" id="ARBA00000085"/>
    </source>
</evidence>
<dbReference type="GO" id="GO:0005524">
    <property type="term" value="F:ATP binding"/>
    <property type="evidence" value="ECO:0007669"/>
    <property type="project" value="UniProtKB-KW"/>
</dbReference>
<keyword evidence="7" id="KW-0067">ATP-binding</keyword>
<dbReference type="CDD" id="cd00082">
    <property type="entry name" value="HisKA"/>
    <property type="match status" value="1"/>
</dbReference>
<dbReference type="SMART" id="SM00387">
    <property type="entry name" value="HATPase_c"/>
    <property type="match status" value="1"/>
</dbReference>
<sequence>MEGLLCYMKNKANKMEKLLKPLINLIIVLGLIKIGWGVKLDVFVYILNLFYIILLHTFNSTYLIINAVVFSLYFAINTLQTGIRYDLIILNLALPIMYTYFHNNHTKNHISLSQNEAELLTSALDNIHLPLMLLDNNGQVVKSNISFKNIVGYDIDYKNLLSLVEDIDVNELNKTFYNSINKRIPSYTRVKVKSLDDEEVTLLFHPLSYFNKNLCLCLMLSSTNKNIADDMKSIIDNLYKNEQNRSEFYANLAHELRTPLNVILASMQMLNYINQDTSANKYMQIMKQNCLRLLRLINNLIDATKIDANFLNLNLNNYNIVNIVENIVQSVVDYAKTQGIDIIFDTDEEEVIVACDPDKIERIVLNLLSNAIKFTPQGGNIIVYVKTLNEYVKVSVKDTGCGIPKEKIETIFDRYRQIENNCKKCGSGIGLSLVKSLTELHGGFVEVESVEGEGSTFSFAIPIKTIDTVGETEVFEHNMNVEKIEVEFSDIYS</sequence>
<dbReference type="Gene3D" id="1.10.287.130">
    <property type="match status" value="1"/>
</dbReference>
<keyword evidence="8" id="KW-0902">Two-component regulatory system</keyword>
<dbReference type="EMBL" id="FQVG01000021">
    <property type="protein sequence ID" value="SHE88109.1"/>
    <property type="molecule type" value="Genomic_DNA"/>
</dbReference>